<dbReference type="PIRSF" id="PIRSF037409">
    <property type="entry name" value="UCP037409_transporter"/>
    <property type="match status" value="1"/>
</dbReference>
<evidence type="ECO:0000256" key="1">
    <source>
        <dbReference type="SAM" id="Phobius"/>
    </source>
</evidence>
<reference evidence="3" key="1">
    <citation type="submission" date="2022-12" db="EMBL/GenBank/DDBJ databases">
        <title>Reclassification of two methanogenic archaea species isolated from the Kolyma lowland permafrost.</title>
        <authorList>
            <person name="Trubitsyn V.E."/>
            <person name="Rivkina E.M."/>
            <person name="Shcherbakova V.A."/>
        </authorList>
    </citation>
    <scope>NUCLEOTIDE SEQUENCE</scope>
    <source>
        <strain evidence="2">M2</strain>
        <strain evidence="3">MK4</strain>
    </source>
</reference>
<name>A0A9E5A3K0_9EURY</name>
<dbReference type="InterPro" id="IPR017199">
    <property type="entry name" value="UCP037409_transporter"/>
</dbReference>
<feature type="transmembrane region" description="Helical" evidence="1">
    <location>
        <begin position="164"/>
        <end position="187"/>
    </location>
</feature>
<feature type="transmembrane region" description="Helical" evidence="1">
    <location>
        <begin position="34"/>
        <end position="57"/>
    </location>
</feature>
<feature type="transmembrane region" description="Helical" evidence="1">
    <location>
        <begin position="207"/>
        <end position="226"/>
    </location>
</feature>
<dbReference type="EMBL" id="JAPVER010000020">
    <property type="protein sequence ID" value="MCZ3366443.1"/>
    <property type="molecule type" value="Genomic_DNA"/>
</dbReference>
<feature type="transmembrane region" description="Helical" evidence="1">
    <location>
        <begin position="6"/>
        <end position="27"/>
    </location>
</feature>
<comment type="caution">
    <text evidence="3">The sequence shown here is derived from an EMBL/GenBank/DDBJ whole genome shotgun (WGS) entry which is preliminary data.</text>
</comment>
<dbReference type="Proteomes" id="UP001068021">
    <property type="component" value="Unassembled WGS sequence"/>
</dbReference>
<gene>
    <name evidence="3" type="ORF">O3H35_04840</name>
    <name evidence="2" type="ORF">O3H54_11175</name>
</gene>
<keyword evidence="1" id="KW-1133">Transmembrane helix</keyword>
<dbReference type="Pfam" id="PF09930">
    <property type="entry name" value="DUF2162"/>
    <property type="match status" value="1"/>
</dbReference>
<feature type="transmembrane region" description="Helical" evidence="1">
    <location>
        <begin position="100"/>
        <end position="127"/>
    </location>
</feature>
<sequence length="235" mass="25740">MLNLIWQLGILSVVLLFGVKIGLAMGFSGLSKKVAVVIAAGYGLGIYILSFIISRYTSTFYNFISDYNSAIFLIMALIIIYTGFYTIKEWKIHQKNHAKATCAAMIAPSPCCFGMIGAAIIMISPIIGASSVVIGQYAGVFLSLTILIVYFASEAITRITKKPYPLLLGNFMLFAGFYFIASVIVIPNINKVLESPMSPMNIPSSETLTYVSIFAIILIFSGFYVTKKRSSLIQK</sequence>
<protein>
    <submittedName>
        <fullName evidence="3">DUF2162 domain-containing protein</fullName>
    </submittedName>
</protein>
<evidence type="ECO:0000313" key="3">
    <source>
        <dbReference type="EMBL" id="MCZ3371951.1"/>
    </source>
</evidence>
<accession>A0A9E5A3K0</accession>
<keyword evidence="4" id="KW-1185">Reference proteome</keyword>
<keyword evidence="1" id="KW-0472">Membrane</keyword>
<feature type="transmembrane region" description="Helical" evidence="1">
    <location>
        <begin position="69"/>
        <end position="88"/>
    </location>
</feature>
<evidence type="ECO:0000313" key="4">
    <source>
        <dbReference type="Proteomes" id="UP001068021"/>
    </source>
</evidence>
<keyword evidence="1" id="KW-0812">Transmembrane</keyword>
<evidence type="ECO:0000313" key="2">
    <source>
        <dbReference type="EMBL" id="MCZ3366443.1"/>
    </source>
</evidence>
<dbReference type="Proteomes" id="UP001074446">
    <property type="component" value="Unassembled WGS sequence"/>
</dbReference>
<dbReference type="RefSeq" id="WP_048082891.1">
    <property type="nucleotide sequence ID" value="NZ_JAPVER010000020.1"/>
</dbReference>
<feature type="transmembrane region" description="Helical" evidence="1">
    <location>
        <begin position="133"/>
        <end position="152"/>
    </location>
</feature>
<dbReference type="EMBL" id="JAPVES010000029">
    <property type="protein sequence ID" value="MCZ3371951.1"/>
    <property type="molecule type" value="Genomic_DNA"/>
</dbReference>
<proteinExistence type="predicted"/>
<organism evidence="3">
    <name type="scientific">Methanobacterium veterum</name>
    <dbReference type="NCBI Taxonomy" id="408577"/>
    <lineage>
        <taxon>Archaea</taxon>
        <taxon>Methanobacteriati</taxon>
        <taxon>Methanobacteriota</taxon>
        <taxon>Methanomada group</taxon>
        <taxon>Methanobacteria</taxon>
        <taxon>Methanobacteriales</taxon>
        <taxon>Methanobacteriaceae</taxon>
        <taxon>Methanobacterium</taxon>
    </lineage>
</organism>
<dbReference type="AlphaFoldDB" id="A0A9E5A3K0"/>